<dbReference type="InterPro" id="IPR051085">
    <property type="entry name" value="MB_O-acyltransferase"/>
</dbReference>
<feature type="transmembrane region" description="Helical" evidence="8">
    <location>
        <begin position="55"/>
        <end position="75"/>
    </location>
</feature>
<evidence type="ECO:0000256" key="6">
    <source>
        <dbReference type="ARBA" id="ARBA00023136"/>
    </source>
</evidence>
<feature type="transmembrane region" description="Helical" evidence="8">
    <location>
        <begin position="87"/>
        <end position="110"/>
    </location>
</feature>
<evidence type="ECO:0000313" key="9">
    <source>
        <dbReference type="EMBL" id="MBO0353311.1"/>
    </source>
</evidence>
<dbReference type="PIRSF" id="PIRSF500217">
    <property type="entry name" value="AlgI"/>
    <property type="match status" value="1"/>
</dbReference>
<dbReference type="InterPro" id="IPR024194">
    <property type="entry name" value="Ac/AlaTfrase_AlgI/DltB"/>
</dbReference>
<feature type="transmembrane region" description="Helical" evidence="8">
    <location>
        <begin position="421"/>
        <end position="442"/>
    </location>
</feature>
<dbReference type="InterPro" id="IPR004299">
    <property type="entry name" value="MBOAT_fam"/>
</dbReference>
<dbReference type="Proteomes" id="UP000664044">
    <property type="component" value="Unassembled WGS sequence"/>
</dbReference>
<keyword evidence="4 8" id="KW-0812">Transmembrane</keyword>
<accession>A0ABS3G1M1</accession>
<evidence type="ECO:0000256" key="8">
    <source>
        <dbReference type="SAM" id="Phobius"/>
    </source>
</evidence>
<name>A0ABS3G1M1_9FLAO</name>
<feature type="transmembrane region" description="Helical" evidence="8">
    <location>
        <begin position="383"/>
        <end position="401"/>
    </location>
</feature>
<dbReference type="PIRSF" id="PIRSF016636">
    <property type="entry name" value="AlgI_DltB"/>
    <property type="match status" value="1"/>
</dbReference>
<keyword evidence="5 8" id="KW-1133">Transmembrane helix</keyword>
<keyword evidence="3 7" id="KW-1003">Cell membrane</keyword>
<evidence type="ECO:0000256" key="7">
    <source>
        <dbReference type="PIRNR" id="PIRNR016636"/>
    </source>
</evidence>
<feature type="transmembrane region" description="Helical" evidence="8">
    <location>
        <begin position="323"/>
        <end position="340"/>
    </location>
</feature>
<keyword evidence="6 7" id="KW-0472">Membrane</keyword>
<evidence type="ECO:0000256" key="1">
    <source>
        <dbReference type="ARBA" id="ARBA00004651"/>
    </source>
</evidence>
<feature type="transmembrane region" description="Helical" evidence="8">
    <location>
        <begin position="463"/>
        <end position="482"/>
    </location>
</feature>
<dbReference type="PANTHER" id="PTHR13285:SF18">
    <property type="entry name" value="PROTEIN-CYSTEINE N-PALMITOYLTRANSFERASE RASP"/>
    <property type="match status" value="1"/>
</dbReference>
<keyword evidence="7" id="KW-0012">Acyltransferase</keyword>
<feature type="transmembrane region" description="Helical" evidence="8">
    <location>
        <begin position="12"/>
        <end position="35"/>
    </location>
</feature>
<organism evidence="9 10">
    <name type="scientific">Flagellimonas aurea</name>
    <dbReference type="NCBI Taxonomy" id="2915619"/>
    <lineage>
        <taxon>Bacteria</taxon>
        <taxon>Pseudomonadati</taxon>
        <taxon>Bacteroidota</taxon>
        <taxon>Flavobacteriia</taxon>
        <taxon>Flavobacteriales</taxon>
        <taxon>Flavobacteriaceae</taxon>
        <taxon>Flagellimonas</taxon>
    </lineage>
</organism>
<gene>
    <name evidence="9" type="ORF">J0656_04720</name>
</gene>
<comment type="subcellular location">
    <subcellularLocation>
        <location evidence="1">Cell membrane</location>
        <topology evidence="1">Multi-pass membrane protein</topology>
    </subcellularLocation>
</comment>
<dbReference type="EMBL" id="JAFLNL010000002">
    <property type="protein sequence ID" value="MBO0353311.1"/>
    <property type="molecule type" value="Genomic_DNA"/>
</dbReference>
<evidence type="ECO:0000256" key="4">
    <source>
        <dbReference type="ARBA" id="ARBA00022692"/>
    </source>
</evidence>
<evidence type="ECO:0000256" key="3">
    <source>
        <dbReference type="ARBA" id="ARBA00022475"/>
    </source>
</evidence>
<dbReference type="PANTHER" id="PTHR13285">
    <property type="entry name" value="ACYLTRANSFERASE"/>
    <property type="match status" value="1"/>
</dbReference>
<dbReference type="Pfam" id="PF03062">
    <property type="entry name" value="MBOAT"/>
    <property type="match status" value="1"/>
</dbReference>
<keyword evidence="10" id="KW-1185">Reference proteome</keyword>
<dbReference type="RefSeq" id="WP_207031906.1">
    <property type="nucleotide sequence ID" value="NZ_JAFLNL010000002.1"/>
</dbReference>
<comment type="similarity">
    <text evidence="2 7">Belongs to the membrane-bound acyltransferase family.</text>
</comment>
<keyword evidence="7" id="KW-0808">Transferase</keyword>
<dbReference type="InterPro" id="IPR028362">
    <property type="entry name" value="AlgI"/>
</dbReference>
<proteinExistence type="inferred from homology"/>
<feature type="transmembrane region" description="Helical" evidence="8">
    <location>
        <begin position="208"/>
        <end position="226"/>
    </location>
</feature>
<protein>
    <submittedName>
        <fullName evidence="9">MBOAT family protein</fullName>
    </submittedName>
</protein>
<evidence type="ECO:0000313" key="10">
    <source>
        <dbReference type="Proteomes" id="UP000664044"/>
    </source>
</evidence>
<evidence type="ECO:0000256" key="5">
    <source>
        <dbReference type="ARBA" id="ARBA00022989"/>
    </source>
</evidence>
<comment type="caution">
    <text evidence="9">The sequence shown here is derived from an EMBL/GenBank/DDBJ whole genome shotgun (WGS) entry which is preliminary data.</text>
</comment>
<evidence type="ECO:0000256" key="2">
    <source>
        <dbReference type="ARBA" id="ARBA00010323"/>
    </source>
</evidence>
<sequence length="493" mass="57526">MNRPIVSQTQGLSMLFNSFEFLLFFPVVLFVYYVLPHKLRWLFLLASSYYFYAASEPYLIILLLISTLVDYYCGLKIGDVVSRRKKYYLWLSIVVNIGILVAFKYLFFFIDSTNNILEYFGVEISASEQIQSYRIDQILLPVGISFYTFQTMSYTIEVYRGNMKPEKHLGRFALFVAFFPQLVAGPIEKATRLLPQLKKTISPDISQIKRGMIIMAWGFFLKIVVADRLGIYVDAVYADPDGHQGLPSLLAAFFFVFQIYFDFAAYTYIAIGAAKTMGISLINNFNRPLFSISITQFWQRWHISLTQWIRDYLYSPLRRKAHLNRVVSVLLVFFIMGLWHGANWTFVVWGLINALFLIIEVATNKWRKNSFDRLHVPLKLRALLGWATSFTLMMVSLIFFRSASMQEAFNFIGNLFVVPNLHINVLNNYLELFLSILLIFGVQWVHFVKGNNKIYELVEGRPVWARWSMYLAYIAIIVMLGINRQESFIYFQF</sequence>
<reference evidence="9 10" key="1">
    <citation type="submission" date="2021-03" db="EMBL/GenBank/DDBJ databases">
        <title>Muricauda lutimaris sp. nov. and Muricauda ruestringensis sp. nov, two marine members of the Flavobacteriaceae isolated from deep sea sediments of Western Pacific.</title>
        <authorList>
            <person name="Zhao S."/>
            <person name="Liu R."/>
        </authorList>
    </citation>
    <scope>NUCLEOTIDE SEQUENCE [LARGE SCALE GENOMIC DNA]</scope>
    <source>
        <strain evidence="9 10">BC31-1-A7</strain>
    </source>
</reference>
<feature type="transmembrane region" description="Helical" evidence="8">
    <location>
        <begin position="246"/>
        <end position="271"/>
    </location>
</feature>